<dbReference type="InParanoid" id="A0A168QTX1"/>
<dbReference type="Gene3D" id="3.30.900.10">
    <property type="entry name" value="HORMA domain"/>
    <property type="match status" value="1"/>
</dbReference>
<dbReference type="OMA" id="CAHANHE"/>
<sequence length="619" mass="69320">MQPSARRSRSSSPLQPQHRLVNVRSPIQQHGTATHRAIEDAMDSALFTRQRKKKPVSTVGAQLNGMLKNFYMKTIHVIIQSRRSTKAEKVNKWFCLTMAVMTSLRAELHFWDSKAYYPCEEPPPTLVIHIYLDATHLSEDELFEIMGNYMQRQKKLQAHDKKKVILESWSLTCRQSETALDPSSFDLPSFYKHSITFFRALHSLARLIPGFSLHQRLQDDHKFSLCYRIGRGMCSYLPDELPPDWPLLEGDHQSQSTVYKLSDVSTPIGSLQLKVQYRVPLRTNDIHRMDTHRKVIPASPCIFDIDHHSQQQPTTLCRSQSSPILHEQHDLPSKRGSPGTLLKDGLSLSISPFKSPSLSSIPQNLQQQQASAFKSNPPFVPVIEKSKSSIISYGSTFVRGEFSSSFDKYKTKTPASRHNTPERYLQKSASDFNLLKDLDNGLEDFVRLISTKPDLKLFHDSKWPDHLGPSTLLSDRTPSRTATTNSGEANWTPSTMTCSCENGSLERSKISLDYFHTLRYAHSDLSESMASDLTATNSLPTTPPFSAPSSSCPGGSTIATASFEAKNGSVTKENSTPPDKSALDSPNGKPLQRYQQRSVSSGTKSVSSMGTLTEEDDPS</sequence>
<dbReference type="EMBL" id="LT554468">
    <property type="protein sequence ID" value="SAM05552.1"/>
    <property type="molecule type" value="Genomic_DNA"/>
</dbReference>
<feature type="region of interest" description="Disordered" evidence="4">
    <location>
        <begin position="468"/>
        <end position="493"/>
    </location>
</feature>
<organism evidence="6">
    <name type="scientific">Absidia glauca</name>
    <name type="common">Pin mould</name>
    <dbReference type="NCBI Taxonomy" id="4829"/>
    <lineage>
        <taxon>Eukaryota</taxon>
        <taxon>Fungi</taxon>
        <taxon>Fungi incertae sedis</taxon>
        <taxon>Mucoromycota</taxon>
        <taxon>Mucoromycotina</taxon>
        <taxon>Mucoromycetes</taxon>
        <taxon>Mucorales</taxon>
        <taxon>Cunninghamellaceae</taxon>
        <taxon>Absidia</taxon>
    </lineage>
</organism>
<feature type="region of interest" description="Disordered" evidence="4">
    <location>
        <begin position="534"/>
        <end position="619"/>
    </location>
</feature>
<name>A0A168QTX1_ABSGL</name>
<feature type="region of interest" description="Disordered" evidence="4">
    <location>
        <begin position="317"/>
        <end position="338"/>
    </location>
</feature>
<evidence type="ECO:0000256" key="4">
    <source>
        <dbReference type="SAM" id="MobiDB-lite"/>
    </source>
</evidence>
<dbReference type="InterPro" id="IPR036570">
    <property type="entry name" value="HORMA_dom_sf"/>
</dbReference>
<gene>
    <name evidence="6" type="primary">ABSGL_11427.1 scaffold 12295</name>
</gene>
<dbReference type="PANTHER" id="PTHR13430">
    <property type="match status" value="1"/>
</dbReference>
<proteinExistence type="inferred from homology"/>
<dbReference type="GO" id="GO:1990316">
    <property type="term" value="C:Atg1/ULK1 kinase complex"/>
    <property type="evidence" value="ECO:0007669"/>
    <property type="project" value="InterPro"/>
</dbReference>
<dbReference type="GO" id="GO:0005829">
    <property type="term" value="C:cytosol"/>
    <property type="evidence" value="ECO:0007669"/>
    <property type="project" value="TreeGrafter"/>
</dbReference>
<feature type="domain" description="Autophagy-related protein 13 N-terminal" evidence="5">
    <location>
        <begin position="68"/>
        <end position="278"/>
    </location>
</feature>
<evidence type="ECO:0000259" key="5">
    <source>
        <dbReference type="Pfam" id="PF10033"/>
    </source>
</evidence>
<accession>A0A168QTX1</accession>
<dbReference type="OrthoDB" id="70161at2759"/>
<feature type="region of interest" description="Disordered" evidence="4">
    <location>
        <begin position="1"/>
        <end position="29"/>
    </location>
</feature>
<dbReference type="GO" id="GO:0000423">
    <property type="term" value="P:mitophagy"/>
    <property type="evidence" value="ECO:0007669"/>
    <property type="project" value="TreeGrafter"/>
</dbReference>
<evidence type="ECO:0000256" key="3">
    <source>
        <dbReference type="RuleBase" id="RU361214"/>
    </source>
</evidence>
<dbReference type="GO" id="GO:0034727">
    <property type="term" value="P:piecemeal microautophagy of the nucleus"/>
    <property type="evidence" value="ECO:0007669"/>
    <property type="project" value="TreeGrafter"/>
</dbReference>
<keyword evidence="7" id="KW-1185">Reference proteome</keyword>
<dbReference type="Proteomes" id="UP000078561">
    <property type="component" value="Unassembled WGS sequence"/>
</dbReference>
<feature type="compositionally biased region" description="Low complexity" evidence="4">
    <location>
        <begin position="598"/>
        <end position="611"/>
    </location>
</feature>
<feature type="compositionally biased region" description="Polar residues" evidence="4">
    <location>
        <begin position="568"/>
        <end position="578"/>
    </location>
</feature>
<dbReference type="AlphaFoldDB" id="A0A168QTX1"/>
<feature type="compositionally biased region" description="Low complexity" evidence="4">
    <location>
        <begin position="1"/>
        <end position="17"/>
    </location>
</feature>
<dbReference type="STRING" id="4829.A0A168QTX1"/>
<reference evidence="6" key="1">
    <citation type="submission" date="2016-04" db="EMBL/GenBank/DDBJ databases">
        <authorList>
            <person name="Evans L.H."/>
            <person name="Alamgir A."/>
            <person name="Owens N."/>
            <person name="Weber N.D."/>
            <person name="Virtaneva K."/>
            <person name="Barbian K."/>
            <person name="Babar A."/>
            <person name="Rosenke K."/>
        </authorList>
    </citation>
    <scope>NUCLEOTIDE SEQUENCE [LARGE SCALE GENOMIC DNA]</scope>
    <source>
        <strain evidence="6">CBS 101.48</strain>
    </source>
</reference>
<dbReference type="GO" id="GO:0034497">
    <property type="term" value="P:protein localization to phagophore assembly site"/>
    <property type="evidence" value="ECO:0007669"/>
    <property type="project" value="TreeGrafter"/>
</dbReference>
<protein>
    <recommendedName>
        <fullName evidence="3">Autophagy-related protein 13</fullName>
    </recommendedName>
</protein>
<dbReference type="GO" id="GO:0000407">
    <property type="term" value="C:phagophore assembly site"/>
    <property type="evidence" value="ECO:0007669"/>
    <property type="project" value="TreeGrafter"/>
</dbReference>
<dbReference type="PANTHER" id="PTHR13430:SF4">
    <property type="entry name" value="AUTOPHAGY-RELATED PROTEIN 13"/>
    <property type="match status" value="1"/>
</dbReference>
<comment type="similarity">
    <text evidence="1 3">Belongs to the ATG13 family. Fungi subfamily.</text>
</comment>
<dbReference type="InterPro" id="IPR018731">
    <property type="entry name" value="Atg13_N"/>
</dbReference>
<evidence type="ECO:0000256" key="2">
    <source>
        <dbReference type="ARBA" id="ARBA00023006"/>
    </source>
</evidence>
<feature type="compositionally biased region" description="Polar residues" evidence="4">
    <location>
        <begin position="471"/>
        <end position="493"/>
    </location>
</feature>
<feature type="compositionally biased region" description="Low complexity" evidence="4">
    <location>
        <begin position="547"/>
        <end position="557"/>
    </location>
</feature>
<evidence type="ECO:0000313" key="7">
    <source>
        <dbReference type="Proteomes" id="UP000078561"/>
    </source>
</evidence>
<dbReference type="Pfam" id="PF10033">
    <property type="entry name" value="ATG13"/>
    <property type="match status" value="1"/>
</dbReference>
<dbReference type="InterPro" id="IPR040182">
    <property type="entry name" value="ATG13"/>
</dbReference>
<evidence type="ECO:0000313" key="6">
    <source>
        <dbReference type="EMBL" id="SAM05552.1"/>
    </source>
</evidence>
<evidence type="ECO:0000256" key="1">
    <source>
        <dbReference type="ARBA" id="ARBA00005246"/>
    </source>
</evidence>
<keyword evidence="2 3" id="KW-0072">Autophagy</keyword>